<evidence type="ECO:0000259" key="1">
    <source>
        <dbReference type="PROSITE" id="PS51883"/>
    </source>
</evidence>
<dbReference type="GO" id="GO:0042254">
    <property type="term" value="P:ribosome biogenesis"/>
    <property type="evidence" value="ECO:0007669"/>
    <property type="project" value="UniProtKB-UniRule"/>
</dbReference>
<evidence type="ECO:0000313" key="3">
    <source>
        <dbReference type="Proteomes" id="UP000593562"/>
    </source>
</evidence>
<dbReference type="PANTHER" id="PTHR11702">
    <property type="entry name" value="DEVELOPMENTALLY REGULATED GTP-BINDING PROTEIN-RELATED"/>
    <property type="match status" value="1"/>
</dbReference>
<dbReference type="Pfam" id="PF01018">
    <property type="entry name" value="GTP1_OBG"/>
    <property type="match status" value="1"/>
</dbReference>
<dbReference type="GO" id="GO:0005739">
    <property type="term" value="C:mitochondrion"/>
    <property type="evidence" value="ECO:0007669"/>
    <property type="project" value="TreeGrafter"/>
</dbReference>
<dbReference type="InterPro" id="IPR036726">
    <property type="entry name" value="GTP1_OBG_dom_sf"/>
</dbReference>
<dbReference type="InterPro" id="IPR006169">
    <property type="entry name" value="GTP1_OBG_dom"/>
</dbReference>
<dbReference type="GO" id="GO:0003924">
    <property type="term" value="F:GTPase activity"/>
    <property type="evidence" value="ECO:0007669"/>
    <property type="project" value="InterPro"/>
</dbReference>
<sequence>MYLLPVLASKPFEACLREKGIGQYVFKLCKATLALRSLEQILLVSVDFIVFEFSLGCCGQQEKADPLQESRMIDKFTLYARKGDCGNGCYSMHRSRHDRCGRPDGGNGGGDGDVILEGSYAVWDFSGLHHHIKAAIYREILLAHSFFYFFKIVQVPFGTVIHIVNSELPSEVENRPSTEMDPWELPGTLDSEPSKLDLQANSCCPSAAEEVEPVHVNGDSSYCTGRTLEESQSMNQSTQSELKDVQWIQYNVMELTEQHNV</sequence>
<gene>
    <name evidence="2" type="ORF">HS088_TW02G00469</name>
</gene>
<dbReference type="PROSITE" id="PS51883">
    <property type="entry name" value="OBG"/>
    <property type="match status" value="1"/>
</dbReference>
<protein>
    <submittedName>
        <fullName evidence="2">GTP-binding protein Obg/CgtA putative isoform 2</fullName>
    </submittedName>
</protein>
<organism evidence="2 3">
    <name type="scientific">Tripterygium wilfordii</name>
    <name type="common">Thunder God vine</name>
    <dbReference type="NCBI Taxonomy" id="458696"/>
    <lineage>
        <taxon>Eukaryota</taxon>
        <taxon>Viridiplantae</taxon>
        <taxon>Streptophyta</taxon>
        <taxon>Embryophyta</taxon>
        <taxon>Tracheophyta</taxon>
        <taxon>Spermatophyta</taxon>
        <taxon>Magnoliopsida</taxon>
        <taxon>eudicotyledons</taxon>
        <taxon>Gunneridae</taxon>
        <taxon>Pentapetalae</taxon>
        <taxon>rosids</taxon>
        <taxon>fabids</taxon>
        <taxon>Celastrales</taxon>
        <taxon>Celastraceae</taxon>
        <taxon>Tripterygium</taxon>
    </lineage>
</organism>
<comment type="caution">
    <text evidence="2">The sequence shown here is derived from an EMBL/GenBank/DDBJ whole genome shotgun (WGS) entry which is preliminary data.</text>
</comment>
<dbReference type="InParanoid" id="A0A7J7DYK1"/>
<evidence type="ECO:0000313" key="2">
    <source>
        <dbReference type="EMBL" id="KAF5751455.1"/>
    </source>
</evidence>
<reference evidence="2 3" key="1">
    <citation type="journal article" date="2020" name="Nat. Commun.">
        <title>Genome of Tripterygium wilfordii and identification of cytochrome P450 involved in triptolide biosynthesis.</title>
        <authorList>
            <person name="Tu L."/>
            <person name="Su P."/>
            <person name="Zhang Z."/>
            <person name="Gao L."/>
            <person name="Wang J."/>
            <person name="Hu T."/>
            <person name="Zhou J."/>
            <person name="Zhang Y."/>
            <person name="Zhao Y."/>
            <person name="Liu Y."/>
            <person name="Song Y."/>
            <person name="Tong Y."/>
            <person name="Lu Y."/>
            <person name="Yang J."/>
            <person name="Xu C."/>
            <person name="Jia M."/>
            <person name="Peters R.J."/>
            <person name="Huang L."/>
            <person name="Gao W."/>
        </authorList>
    </citation>
    <scope>NUCLEOTIDE SEQUENCE [LARGE SCALE GENOMIC DNA]</scope>
    <source>
        <strain evidence="3">cv. XIE 37</strain>
        <tissue evidence="2">Leaf</tissue>
    </source>
</reference>
<keyword evidence="3" id="KW-1185">Reference proteome</keyword>
<dbReference type="SUPFAM" id="SSF82051">
    <property type="entry name" value="Obg GTP-binding protein N-terminal domain"/>
    <property type="match status" value="1"/>
</dbReference>
<dbReference type="Proteomes" id="UP000593562">
    <property type="component" value="Unassembled WGS sequence"/>
</dbReference>
<dbReference type="InterPro" id="IPR045086">
    <property type="entry name" value="OBG_GTPase"/>
</dbReference>
<name>A0A7J7DYK1_TRIWF</name>
<dbReference type="GO" id="GO:0005525">
    <property type="term" value="F:GTP binding"/>
    <property type="evidence" value="ECO:0007669"/>
    <property type="project" value="InterPro"/>
</dbReference>
<dbReference type="Gene3D" id="2.70.210.12">
    <property type="entry name" value="GTP1/OBG domain"/>
    <property type="match status" value="1"/>
</dbReference>
<dbReference type="EMBL" id="JAAARO010000002">
    <property type="protein sequence ID" value="KAF5751455.1"/>
    <property type="molecule type" value="Genomic_DNA"/>
</dbReference>
<dbReference type="PANTHER" id="PTHR11702:SF31">
    <property type="entry name" value="MITOCHONDRIAL RIBOSOME-ASSOCIATED GTPASE 2"/>
    <property type="match status" value="1"/>
</dbReference>
<dbReference type="AlphaFoldDB" id="A0A7J7DYK1"/>
<accession>A0A7J7DYK1</accession>
<proteinExistence type="predicted"/>
<feature type="domain" description="Obg" evidence="1">
    <location>
        <begin position="70"/>
        <end position="134"/>
    </location>
</feature>